<dbReference type="PIRSF" id="PIRSF006232">
    <property type="entry name" value="Pirin"/>
    <property type="match status" value="1"/>
</dbReference>
<feature type="domain" description="Quercetin 2,3-dioxygenase C-terminal cupin" evidence="4">
    <location>
        <begin position="146"/>
        <end position="231"/>
    </location>
</feature>
<dbReference type="InterPro" id="IPR012093">
    <property type="entry name" value="Pirin"/>
</dbReference>
<comment type="caution">
    <text evidence="5">The sequence shown here is derived from an EMBL/GenBank/DDBJ whole genome shotgun (WGS) entry which is preliminary data.</text>
</comment>
<dbReference type="Proteomes" id="UP001254759">
    <property type="component" value="Unassembled WGS sequence"/>
</dbReference>
<evidence type="ECO:0000313" key="5">
    <source>
        <dbReference type="EMBL" id="MDR6840583.1"/>
    </source>
</evidence>
<evidence type="ECO:0000259" key="3">
    <source>
        <dbReference type="Pfam" id="PF02678"/>
    </source>
</evidence>
<dbReference type="RefSeq" id="WP_310090482.1">
    <property type="nucleotide sequence ID" value="NZ_JAVDTT010000001.1"/>
</dbReference>
<dbReference type="EMBL" id="JAVDTT010000001">
    <property type="protein sequence ID" value="MDR6840583.1"/>
    <property type="molecule type" value="Genomic_DNA"/>
</dbReference>
<dbReference type="InterPro" id="IPR041602">
    <property type="entry name" value="Quercetinase_C"/>
</dbReference>
<dbReference type="CDD" id="cd02910">
    <property type="entry name" value="cupin_Yhhw_N"/>
    <property type="match status" value="1"/>
</dbReference>
<dbReference type="PANTHER" id="PTHR43212:SF3">
    <property type="entry name" value="QUERCETIN 2,3-DIOXYGENASE"/>
    <property type="match status" value="1"/>
</dbReference>
<dbReference type="Pfam" id="PF02678">
    <property type="entry name" value="Pirin"/>
    <property type="match status" value="1"/>
</dbReference>
<protein>
    <submittedName>
        <fullName evidence="5">Redox-sensitive bicupin YhaK (Pirin superfamily)</fullName>
    </submittedName>
</protein>
<evidence type="ECO:0000313" key="6">
    <source>
        <dbReference type="Proteomes" id="UP001254759"/>
    </source>
</evidence>
<reference evidence="5 6" key="1">
    <citation type="submission" date="2023-07" db="EMBL/GenBank/DDBJ databases">
        <title>Sorghum-associated microbial communities from plants grown in Nebraska, USA.</title>
        <authorList>
            <person name="Schachtman D."/>
        </authorList>
    </citation>
    <scope>NUCLEOTIDE SEQUENCE [LARGE SCALE GENOMIC DNA]</scope>
    <source>
        <strain evidence="5 6">BE107</strain>
    </source>
</reference>
<dbReference type="InterPro" id="IPR003829">
    <property type="entry name" value="Pirin_N_dom"/>
</dbReference>
<dbReference type="InterPro" id="IPR014710">
    <property type="entry name" value="RmlC-like_jellyroll"/>
</dbReference>
<evidence type="ECO:0000259" key="4">
    <source>
        <dbReference type="Pfam" id="PF17954"/>
    </source>
</evidence>
<evidence type="ECO:0000256" key="1">
    <source>
        <dbReference type="ARBA" id="ARBA00008416"/>
    </source>
</evidence>
<gene>
    <name evidence="5" type="ORF">J2W94_000847</name>
</gene>
<organism evidence="5 6">
    <name type="scientific">Pseudoxanthomonas sacheonensis</name>
    <dbReference type="NCBI Taxonomy" id="443615"/>
    <lineage>
        <taxon>Bacteria</taxon>
        <taxon>Pseudomonadati</taxon>
        <taxon>Pseudomonadota</taxon>
        <taxon>Gammaproteobacteria</taxon>
        <taxon>Lysobacterales</taxon>
        <taxon>Lysobacteraceae</taxon>
        <taxon>Pseudoxanthomonas</taxon>
    </lineage>
</organism>
<evidence type="ECO:0000256" key="2">
    <source>
        <dbReference type="RuleBase" id="RU003457"/>
    </source>
</evidence>
<dbReference type="Gene3D" id="2.60.120.10">
    <property type="entry name" value="Jelly Rolls"/>
    <property type="match status" value="2"/>
</dbReference>
<dbReference type="PANTHER" id="PTHR43212">
    <property type="entry name" value="QUERCETIN 2,3-DIOXYGENASE"/>
    <property type="match status" value="1"/>
</dbReference>
<sequence>MITLRPAGERGHANHGWLDSWHSFSFAGYQDDSHVHWGPLRVINEDRVAAGRGFGEHGHRDMEIISYVLDGALGHKDSMGTSSSIVPGDVQRMSAGTGVQHSEFNYSDAGTTHFLQIWIIPAKQGVTPSYAQKNFSAEDKRGRLRLVVSPDGADGSVDIHQDARMYAGLFDGDERAELALAPGRLGYVHVARGGIVANGRKLAAGDALLFEDETSVSLAEGKGAEVLVFDLPRM</sequence>
<dbReference type="Pfam" id="PF17954">
    <property type="entry name" value="Pirin_C_2"/>
    <property type="match status" value="1"/>
</dbReference>
<accession>A0ABU1RP83</accession>
<dbReference type="SUPFAM" id="SSF51182">
    <property type="entry name" value="RmlC-like cupins"/>
    <property type="match status" value="1"/>
</dbReference>
<dbReference type="InterPro" id="IPR011051">
    <property type="entry name" value="RmlC_Cupin_sf"/>
</dbReference>
<proteinExistence type="inferred from homology"/>
<feature type="domain" description="Pirin N-terminal" evidence="3">
    <location>
        <begin position="10"/>
        <end position="119"/>
    </location>
</feature>
<comment type="similarity">
    <text evidence="1 2">Belongs to the pirin family.</text>
</comment>
<name>A0ABU1RP83_9GAMM</name>
<keyword evidence="6" id="KW-1185">Reference proteome</keyword>